<dbReference type="PANTHER" id="PTHR47739">
    <property type="entry name" value="TRNA1(VAL) (ADENINE(37)-N6)-METHYLTRANSFERASE"/>
    <property type="match status" value="1"/>
</dbReference>
<dbReference type="HAMAP" id="MF_01872">
    <property type="entry name" value="tRNA_methyltr_YfiC"/>
    <property type="match status" value="1"/>
</dbReference>
<dbReference type="PANTHER" id="PTHR47739:SF1">
    <property type="entry name" value="TRNA1(VAL) (ADENINE(37)-N6)-METHYLTRANSFERASE"/>
    <property type="match status" value="1"/>
</dbReference>
<dbReference type="RefSeq" id="WP_153447710.1">
    <property type="nucleotide sequence ID" value="NZ_CP045699.1"/>
</dbReference>
<dbReference type="SUPFAM" id="SSF53335">
    <property type="entry name" value="S-adenosyl-L-methionine-dependent methyltransferases"/>
    <property type="match status" value="1"/>
</dbReference>
<dbReference type="InterPro" id="IPR029063">
    <property type="entry name" value="SAM-dependent_MTases_sf"/>
</dbReference>
<dbReference type="GO" id="GO:0003676">
    <property type="term" value="F:nucleic acid binding"/>
    <property type="evidence" value="ECO:0007669"/>
    <property type="project" value="InterPro"/>
</dbReference>
<dbReference type="InterPro" id="IPR050210">
    <property type="entry name" value="tRNA_Adenine-N(6)_MTase"/>
</dbReference>
<dbReference type="CDD" id="cd02440">
    <property type="entry name" value="AdoMet_MTases"/>
    <property type="match status" value="1"/>
</dbReference>
<gene>
    <name evidence="8" type="ORF">GFB47_09155</name>
</gene>
<dbReference type="InterPro" id="IPR022882">
    <property type="entry name" value="tRNA_adenine-N6_MeTrfase"/>
</dbReference>
<reference evidence="8 9" key="1">
    <citation type="submission" date="2019-10" db="EMBL/GenBank/DDBJ databases">
        <title>Vibrio sp. nov., isolated from Coralline algae surface.</title>
        <authorList>
            <person name="Geng Y."/>
            <person name="Zhang X."/>
        </authorList>
    </citation>
    <scope>NUCLEOTIDE SEQUENCE [LARGE SCALE GENOMIC DNA]</scope>
    <source>
        <strain evidence="8 9">SM1977</strain>
    </source>
</reference>
<organism evidence="8 9">
    <name type="scientific">Vibrio algicola</name>
    <dbReference type="NCBI Taxonomy" id="2662262"/>
    <lineage>
        <taxon>Bacteria</taxon>
        <taxon>Pseudomonadati</taxon>
        <taxon>Pseudomonadota</taxon>
        <taxon>Gammaproteobacteria</taxon>
        <taxon>Vibrionales</taxon>
        <taxon>Vibrionaceae</taxon>
        <taxon>Vibrio</taxon>
    </lineage>
</organism>
<evidence type="ECO:0000256" key="4">
    <source>
        <dbReference type="ARBA" id="ARBA00022691"/>
    </source>
</evidence>
<keyword evidence="9" id="KW-1185">Reference proteome</keyword>
<keyword evidence="3 6" id="KW-0808">Transferase</keyword>
<feature type="domain" description="Methyltransferase small" evidence="7">
    <location>
        <begin position="34"/>
        <end position="127"/>
    </location>
</feature>
<keyword evidence="1 6" id="KW-0963">Cytoplasm</keyword>
<evidence type="ECO:0000256" key="6">
    <source>
        <dbReference type="HAMAP-Rule" id="MF_01872"/>
    </source>
</evidence>
<comment type="catalytic activity">
    <reaction evidence="6">
        <text>adenosine(37) in tRNA1(Val) + S-adenosyl-L-methionine = N(6)-methyladenosine(37) in tRNA1(Val) + S-adenosyl-L-homocysteine + H(+)</text>
        <dbReference type="Rhea" id="RHEA:43160"/>
        <dbReference type="Rhea" id="RHEA-COMP:10369"/>
        <dbReference type="Rhea" id="RHEA-COMP:10370"/>
        <dbReference type="ChEBI" id="CHEBI:15378"/>
        <dbReference type="ChEBI" id="CHEBI:57856"/>
        <dbReference type="ChEBI" id="CHEBI:59789"/>
        <dbReference type="ChEBI" id="CHEBI:74411"/>
        <dbReference type="ChEBI" id="CHEBI:74449"/>
        <dbReference type="EC" id="2.1.1.223"/>
    </reaction>
</comment>
<dbReference type="InterPro" id="IPR007848">
    <property type="entry name" value="Small_mtfrase_dom"/>
</dbReference>
<dbReference type="EMBL" id="CP045699">
    <property type="protein sequence ID" value="QGA65563.1"/>
    <property type="molecule type" value="Genomic_DNA"/>
</dbReference>
<dbReference type="PROSITE" id="PS00092">
    <property type="entry name" value="N6_MTASE"/>
    <property type="match status" value="1"/>
</dbReference>
<evidence type="ECO:0000313" key="8">
    <source>
        <dbReference type="EMBL" id="QGA65563.1"/>
    </source>
</evidence>
<name>A0A5Q0TEL7_9VIBR</name>
<evidence type="ECO:0000256" key="3">
    <source>
        <dbReference type="ARBA" id="ARBA00022679"/>
    </source>
</evidence>
<evidence type="ECO:0000313" key="9">
    <source>
        <dbReference type="Proteomes" id="UP000348942"/>
    </source>
</evidence>
<dbReference type="GO" id="GO:0008033">
    <property type="term" value="P:tRNA processing"/>
    <property type="evidence" value="ECO:0007669"/>
    <property type="project" value="UniProtKB-UniRule"/>
</dbReference>
<dbReference type="Proteomes" id="UP000348942">
    <property type="component" value="Chromosome 1"/>
</dbReference>
<evidence type="ECO:0000259" key="7">
    <source>
        <dbReference type="Pfam" id="PF05175"/>
    </source>
</evidence>
<dbReference type="InterPro" id="IPR002052">
    <property type="entry name" value="DNA_methylase_N6_adenine_CS"/>
</dbReference>
<dbReference type="GO" id="GO:0005737">
    <property type="term" value="C:cytoplasm"/>
    <property type="evidence" value="ECO:0007669"/>
    <property type="project" value="UniProtKB-SubCell"/>
</dbReference>
<evidence type="ECO:0000256" key="1">
    <source>
        <dbReference type="ARBA" id="ARBA00022490"/>
    </source>
</evidence>
<dbReference type="AlphaFoldDB" id="A0A5Q0TEL7"/>
<comment type="subcellular location">
    <subcellularLocation>
        <location evidence="6">Cytoplasm</location>
    </subcellularLocation>
</comment>
<comment type="function">
    <text evidence="6">Specifically methylates the adenine in position 37 of tRNA(1)(Val) (anticodon cmo5UAC).</text>
</comment>
<dbReference type="GO" id="GO:0032259">
    <property type="term" value="P:methylation"/>
    <property type="evidence" value="ECO:0007669"/>
    <property type="project" value="UniProtKB-KW"/>
</dbReference>
<accession>A0A5Q0TEL7</accession>
<dbReference type="Pfam" id="PF05175">
    <property type="entry name" value="MTS"/>
    <property type="match status" value="1"/>
</dbReference>
<dbReference type="EC" id="2.1.1.223" evidence="6"/>
<sequence length="235" mass="26182">MNKTKDFSFKQFSICGGQSGMAVSTDGVLLGAWIQLHDKHKILDIGTGTGLLALMCAQRSDKSQITAVDIDEGAVCAARYNAEQSPWHQRLKVQQTDITHADLKQQFDRIICNPPYFTSGEATQHQARAQARHTLTLSHHALLTACKTWLTCEGRASFILPKVEGLAFIGLAQSQGWYLSRLCLVHTTLKKTSYRVLFELSLSPSETQQSELTIHQDSGYSEAFIDLTKAFYLKM</sequence>
<comment type="similarity">
    <text evidence="6">Belongs to the methyltransferase superfamily. tRNA (adenine-N(6)-)-methyltransferase family.</text>
</comment>
<keyword evidence="4 6" id="KW-0949">S-adenosyl-L-methionine</keyword>
<evidence type="ECO:0000256" key="2">
    <source>
        <dbReference type="ARBA" id="ARBA00022603"/>
    </source>
</evidence>
<dbReference type="GO" id="GO:0016430">
    <property type="term" value="F:tRNA (adenine-N6)-methyltransferase activity"/>
    <property type="evidence" value="ECO:0007669"/>
    <property type="project" value="UniProtKB-UniRule"/>
</dbReference>
<protein>
    <recommendedName>
        <fullName evidence="6">tRNA1(Val) (adenine(37)-N6)-methyltransferase</fullName>
        <ecNumber evidence="6">2.1.1.223</ecNumber>
    </recommendedName>
    <alternativeName>
        <fullName evidence="6">tRNA m6A37 methyltransferase</fullName>
    </alternativeName>
</protein>
<evidence type="ECO:0000256" key="5">
    <source>
        <dbReference type="ARBA" id="ARBA00022694"/>
    </source>
</evidence>
<proteinExistence type="inferred from homology"/>
<dbReference type="Gene3D" id="3.40.50.150">
    <property type="entry name" value="Vaccinia Virus protein VP39"/>
    <property type="match status" value="1"/>
</dbReference>
<keyword evidence="2 6" id="KW-0489">Methyltransferase</keyword>
<keyword evidence="5 6" id="KW-0819">tRNA processing</keyword>